<dbReference type="InterPro" id="IPR017853">
    <property type="entry name" value="GH"/>
</dbReference>
<feature type="domain" description="Alpha galactosidase C-terminal" evidence="9">
    <location>
        <begin position="327"/>
        <end position="404"/>
    </location>
</feature>
<keyword evidence="7" id="KW-1015">Disulfide bond</keyword>
<dbReference type="PANTHER" id="PTHR11452">
    <property type="entry name" value="ALPHA-GALACTOSIDASE/ALPHA-N-ACETYLGALACTOSAMINIDASE"/>
    <property type="match status" value="1"/>
</dbReference>
<dbReference type="PRINTS" id="PR00740">
    <property type="entry name" value="GLHYDRLASE27"/>
</dbReference>
<dbReference type="EC" id="3.2.1.22" evidence="3 7"/>
<name>A0A9W7AUR8_9STRA</name>
<organism evidence="10 11">
    <name type="scientific">Triparma laevis f. inornata</name>
    <dbReference type="NCBI Taxonomy" id="1714386"/>
    <lineage>
        <taxon>Eukaryota</taxon>
        <taxon>Sar</taxon>
        <taxon>Stramenopiles</taxon>
        <taxon>Ochrophyta</taxon>
        <taxon>Bolidophyceae</taxon>
        <taxon>Parmales</taxon>
        <taxon>Triparmaceae</taxon>
        <taxon>Triparma</taxon>
    </lineage>
</organism>
<evidence type="ECO:0000256" key="3">
    <source>
        <dbReference type="ARBA" id="ARBA00012755"/>
    </source>
</evidence>
<dbReference type="CDD" id="cd14792">
    <property type="entry name" value="GH27"/>
    <property type="match status" value="1"/>
</dbReference>
<feature type="transmembrane region" description="Helical" evidence="8">
    <location>
        <begin position="427"/>
        <end position="446"/>
    </location>
</feature>
<dbReference type="InterPro" id="IPR041233">
    <property type="entry name" value="Melibiase_C"/>
</dbReference>
<dbReference type="Gene3D" id="2.60.40.1180">
    <property type="entry name" value="Golgi alpha-mannosidase II"/>
    <property type="match status" value="1"/>
</dbReference>
<gene>
    <name evidence="10" type="ORF">TL16_g06547</name>
</gene>
<comment type="similarity">
    <text evidence="2 7">Belongs to the glycosyl hydrolase 27 family.</text>
</comment>
<evidence type="ECO:0000256" key="1">
    <source>
        <dbReference type="ARBA" id="ARBA00001255"/>
    </source>
</evidence>
<dbReference type="GO" id="GO:0005975">
    <property type="term" value="P:carbohydrate metabolic process"/>
    <property type="evidence" value="ECO:0007669"/>
    <property type="project" value="InterPro"/>
</dbReference>
<dbReference type="AlphaFoldDB" id="A0A9W7AUR8"/>
<evidence type="ECO:0000256" key="2">
    <source>
        <dbReference type="ARBA" id="ARBA00009743"/>
    </source>
</evidence>
<evidence type="ECO:0000256" key="6">
    <source>
        <dbReference type="ARBA" id="ARBA00023295"/>
    </source>
</evidence>
<dbReference type="SUPFAM" id="SSF51445">
    <property type="entry name" value="(Trans)glycosidases"/>
    <property type="match status" value="1"/>
</dbReference>
<keyword evidence="5 7" id="KW-0378">Hydrolase</keyword>
<dbReference type="Pfam" id="PF16499">
    <property type="entry name" value="Melibiase_2"/>
    <property type="match status" value="1"/>
</dbReference>
<dbReference type="SUPFAM" id="SSF51011">
    <property type="entry name" value="Glycosyl hydrolase domain"/>
    <property type="match status" value="1"/>
</dbReference>
<accession>A0A9W7AUR8</accession>
<reference evidence="11" key="1">
    <citation type="journal article" date="2023" name="Commun. Biol.">
        <title>Genome analysis of Parmales, the sister group of diatoms, reveals the evolutionary specialization of diatoms from phago-mixotrophs to photoautotrophs.</title>
        <authorList>
            <person name="Ban H."/>
            <person name="Sato S."/>
            <person name="Yoshikawa S."/>
            <person name="Yamada K."/>
            <person name="Nakamura Y."/>
            <person name="Ichinomiya M."/>
            <person name="Sato N."/>
            <person name="Blanc-Mathieu R."/>
            <person name="Endo H."/>
            <person name="Kuwata A."/>
            <person name="Ogata H."/>
        </authorList>
    </citation>
    <scope>NUCLEOTIDE SEQUENCE [LARGE SCALE GENOMIC DNA]</scope>
</reference>
<dbReference type="PANTHER" id="PTHR11452:SF75">
    <property type="entry name" value="ALPHA-GALACTOSIDASE MEL1"/>
    <property type="match status" value="1"/>
</dbReference>
<proteinExistence type="inferred from homology"/>
<comment type="caution">
    <text evidence="10">The sequence shown here is derived from an EMBL/GenBank/DDBJ whole genome shotgun (WGS) entry which is preliminary data.</text>
</comment>
<dbReference type="GO" id="GO:0004557">
    <property type="term" value="F:alpha-galactosidase activity"/>
    <property type="evidence" value="ECO:0007669"/>
    <property type="project" value="UniProtKB-EC"/>
</dbReference>
<protein>
    <recommendedName>
        <fullName evidence="3 7">Alpha-galactosidase</fullName>
        <ecNumber evidence="3 7">3.2.1.22</ecNumber>
    </recommendedName>
    <alternativeName>
        <fullName evidence="7">Melibiase</fullName>
    </alternativeName>
</protein>
<keyword evidence="8" id="KW-0812">Transmembrane</keyword>
<keyword evidence="4" id="KW-0732">Signal</keyword>
<dbReference type="InterPro" id="IPR013780">
    <property type="entry name" value="Glyco_hydro_b"/>
</dbReference>
<evidence type="ECO:0000256" key="5">
    <source>
        <dbReference type="ARBA" id="ARBA00022801"/>
    </source>
</evidence>
<evidence type="ECO:0000313" key="10">
    <source>
        <dbReference type="EMBL" id="GMH74754.1"/>
    </source>
</evidence>
<dbReference type="Proteomes" id="UP001162640">
    <property type="component" value="Unassembled WGS sequence"/>
</dbReference>
<dbReference type="InterPro" id="IPR013785">
    <property type="entry name" value="Aldolase_TIM"/>
</dbReference>
<evidence type="ECO:0000259" key="9">
    <source>
        <dbReference type="Pfam" id="PF17801"/>
    </source>
</evidence>
<keyword evidence="8" id="KW-0472">Membrane</keyword>
<sequence length="447" mass="50214">MLDGPTRGWNTWNNYQCDISEDLILEQARAMKALSLHHLYPYIVIDDCWMAPARSSSGELQADPIRFPNGMKSVAEKVHAEGLLIGLYTSIGQTTCEGLPASFGHYELDAATISGWGFDFLKVDTCGLTFDQTINPAPYYEQMGKALASQDRDIVYNVCNWGIWGPWKFARTFAASWRTTMDIFPTFWRVIQIVDFSEGLAPYSTLHHYNDLDMLEVGVDGTLFNWAWTPKISPLSFDESKAHLTLWAMMNSPIILGLDLVNLNIDSDIVSLLSNEKLLNLSSDPLQQPARRQLVKTTGNLFAPAYHFTGFLQMLPHICLSSDCTYVEIWTKQLEDDALAVMVFNRGSSGPREVKFSLNDDLHYGPCSNLDIEDLWGDGFKYNEAEKIITTQMIPPQGSTVFTLTPADASRCYYDGLNHIDANNFKLPSGAIFLLLVIWIISVNSIK</sequence>
<dbReference type="Gene3D" id="3.20.20.70">
    <property type="entry name" value="Aldolase class I"/>
    <property type="match status" value="1"/>
</dbReference>
<keyword evidence="8" id="KW-1133">Transmembrane helix</keyword>
<dbReference type="EMBL" id="BLQM01000199">
    <property type="protein sequence ID" value="GMH74754.1"/>
    <property type="molecule type" value="Genomic_DNA"/>
</dbReference>
<evidence type="ECO:0000256" key="7">
    <source>
        <dbReference type="RuleBase" id="RU361168"/>
    </source>
</evidence>
<dbReference type="InterPro" id="IPR002241">
    <property type="entry name" value="Glyco_hydro_27"/>
</dbReference>
<evidence type="ECO:0000256" key="4">
    <source>
        <dbReference type="ARBA" id="ARBA00022729"/>
    </source>
</evidence>
<evidence type="ECO:0000256" key="8">
    <source>
        <dbReference type="SAM" id="Phobius"/>
    </source>
</evidence>
<evidence type="ECO:0000313" key="11">
    <source>
        <dbReference type="Proteomes" id="UP001162640"/>
    </source>
</evidence>
<comment type="catalytic activity">
    <reaction evidence="1 7">
        <text>Hydrolysis of terminal, non-reducing alpha-D-galactose residues in alpha-D-galactosides, including galactose oligosaccharides, galactomannans and galactolipids.</text>
        <dbReference type="EC" id="3.2.1.22"/>
    </reaction>
</comment>
<keyword evidence="6 7" id="KW-0326">Glycosidase</keyword>
<dbReference type="Pfam" id="PF17801">
    <property type="entry name" value="Melibiase_C"/>
    <property type="match status" value="1"/>
</dbReference>